<keyword evidence="9" id="KW-0812">Transmembrane</keyword>
<dbReference type="GO" id="GO:0016020">
    <property type="term" value="C:membrane"/>
    <property type="evidence" value="ECO:0007669"/>
    <property type="project" value="InterPro"/>
</dbReference>
<sequence length="382" mass="40741">MGSRGLRSAVVRRTTPAHLVAVACFLLAVVPTGFHRPDGWHAVNLVCGVVTAVVVLVSARNLLGSWFLCVVLLLVLPGFYGTRTGPELEWGWPWTLGLTAAAGYLLYQVALRLRTVVVVTAAAATWVATWPRLDDWGDAPLPGLLVAGAVLLGTTVRQRREAQRRHRDEQIRLVAADERTRIARELHDVVSHHLSALVLRADAVSYRLPGLAPEVLDEVEVLRRMARDGLTEMRRLLVVLRDGDGDGTAPQPGLSGVEDLVARFRETGADVALRLGAGPVPAGVGLSAYRIVQEALSNSGRHAPGGAVSVSVTEDDGVLEVEVRNAAATRPALDNDPDRPRHGLVGMAERVRVLGGELTAEPTPEGGFAVVARLPLNGGDTA</sequence>
<evidence type="ECO:0000313" key="12">
    <source>
        <dbReference type="EMBL" id="SDF33262.1"/>
    </source>
</evidence>
<name>A0A1G7K7W2_9PSEU</name>
<dbReference type="STRING" id="200378.SAMN05216553_101130"/>
<keyword evidence="9" id="KW-0472">Membrane</keyword>
<dbReference type="EMBL" id="FNCC01000001">
    <property type="protein sequence ID" value="SDF33262.1"/>
    <property type="molecule type" value="Genomic_DNA"/>
</dbReference>
<comment type="catalytic activity">
    <reaction evidence="1">
        <text>ATP + protein L-histidine = ADP + protein N-phospho-L-histidine.</text>
        <dbReference type="EC" id="2.7.13.3"/>
    </reaction>
</comment>
<dbReference type="GO" id="GO:0005524">
    <property type="term" value="F:ATP binding"/>
    <property type="evidence" value="ECO:0007669"/>
    <property type="project" value="UniProtKB-KW"/>
</dbReference>
<keyword evidence="5" id="KW-0547">Nucleotide-binding</keyword>
<feature type="transmembrane region" description="Helical" evidence="9">
    <location>
        <begin position="62"/>
        <end position="80"/>
    </location>
</feature>
<evidence type="ECO:0000256" key="4">
    <source>
        <dbReference type="ARBA" id="ARBA00022679"/>
    </source>
</evidence>
<dbReference type="Pfam" id="PF07730">
    <property type="entry name" value="HisKA_3"/>
    <property type="match status" value="1"/>
</dbReference>
<evidence type="ECO:0000256" key="2">
    <source>
        <dbReference type="ARBA" id="ARBA00012438"/>
    </source>
</evidence>
<dbReference type="InterPro" id="IPR050482">
    <property type="entry name" value="Sensor_HK_TwoCompSys"/>
</dbReference>
<feature type="domain" description="Signal transduction histidine kinase subgroup 3 dimerisation and phosphoacceptor" evidence="11">
    <location>
        <begin position="178"/>
        <end position="243"/>
    </location>
</feature>
<dbReference type="InterPro" id="IPR011712">
    <property type="entry name" value="Sig_transdc_His_kin_sub3_dim/P"/>
</dbReference>
<dbReference type="Proteomes" id="UP000199623">
    <property type="component" value="Unassembled WGS sequence"/>
</dbReference>
<keyword evidence="7" id="KW-0067">ATP-binding</keyword>
<keyword evidence="8" id="KW-0902">Two-component regulatory system</keyword>
<dbReference type="PANTHER" id="PTHR24421">
    <property type="entry name" value="NITRATE/NITRITE SENSOR PROTEIN NARX-RELATED"/>
    <property type="match status" value="1"/>
</dbReference>
<keyword evidence="6 12" id="KW-0418">Kinase</keyword>
<dbReference type="CDD" id="cd16917">
    <property type="entry name" value="HATPase_UhpB-NarQ-NarX-like"/>
    <property type="match status" value="1"/>
</dbReference>
<keyword evidence="13" id="KW-1185">Reference proteome</keyword>
<dbReference type="PANTHER" id="PTHR24421:SF10">
    <property type="entry name" value="NITRATE_NITRITE SENSOR PROTEIN NARQ"/>
    <property type="match status" value="1"/>
</dbReference>
<proteinExistence type="predicted"/>
<evidence type="ECO:0000313" key="13">
    <source>
        <dbReference type="Proteomes" id="UP000199623"/>
    </source>
</evidence>
<evidence type="ECO:0000259" key="10">
    <source>
        <dbReference type="Pfam" id="PF02518"/>
    </source>
</evidence>
<keyword evidence="4" id="KW-0808">Transferase</keyword>
<dbReference type="SUPFAM" id="SSF55874">
    <property type="entry name" value="ATPase domain of HSP90 chaperone/DNA topoisomerase II/histidine kinase"/>
    <property type="match status" value="1"/>
</dbReference>
<keyword evidence="9" id="KW-1133">Transmembrane helix</keyword>
<evidence type="ECO:0000256" key="3">
    <source>
        <dbReference type="ARBA" id="ARBA00022553"/>
    </source>
</evidence>
<protein>
    <recommendedName>
        <fullName evidence="2">histidine kinase</fullName>
        <ecNumber evidence="2">2.7.13.3</ecNumber>
    </recommendedName>
</protein>
<feature type="transmembrane region" description="Helical" evidence="9">
    <location>
        <begin position="40"/>
        <end position="57"/>
    </location>
</feature>
<feature type="transmembrane region" description="Helical" evidence="9">
    <location>
        <begin position="116"/>
        <end position="133"/>
    </location>
</feature>
<evidence type="ECO:0000256" key="7">
    <source>
        <dbReference type="ARBA" id="ARBA00022840"/>
    </source>
</evidence>
<evidence type="ECO:0000256" key="5">
    <source>
        <dbReference type="ARBA" id="ARBA00022741"/>
    </source>
</evidence>
<dbReference type="PROSITE" id="PS51257">
    <property type="entry name" value="PROKAR_LIPOPROTEIN"/>
    <property type="match status" value="1"/>
</dbReference>
<evidence type="ECO:0000256" key="8">
    <source>
        <dbReference type="ARBA" id="ARBA00023012"/>
    </source>
</evidence>
<evidence type="ECO:0000256" key="6">
    <source>
        <dbReference type="ARBA" id="ARBA00022777"/>
    </source>
</evidence>
<feature type="transmembrane region" description="Helical" evidence="9">
    <location>
        <begin position="139"/>
        <end position="156"/>
    </location>
</feature>
<organism evidence="12 13">
    <name type="scientific">Lentzea fradiae</name>
    <dbReference type="NCBI Taxonomy" id="200378"/>
    <lineage>
        <taxon>Bacteria</taxon>
        <taxon>Bacillati</taxon>
        <taxon>Actinomycetota</taxon>
        <taxon>Actinomycetes</taxon>
        <taxon>Pseudonocardiales</taxon>
        <taxon>Pseudonocardiaceae</taxon>
        <taxon>Lentzea</taxon>
    </lineage>
</organism>
<dbReference type="GO" id="GO:0046983">
    <property type="term" value="F:protein dimerization activity"/>
    <property type="evidence" value="ECO:0007669"/>
    <property type="project" value="InterPro"/>
</dbReference>
<dbReference type="EC" id="2.7.13.3" evidence="2"/>
<evidence type="ECO:0000259" key="11">
    <source>
        <dbReference type="Pfam" id="PF07730"/>
    </source>
</evidence>
<feature type="domain" description="Histidine kinase/HSP90-like ATPase" evidence="10">
    <location>
        <begin position="287"/>
        <end position="377"/>
    </location>
</feature>
<evidence type="ECO:0000256" key="1">
    <source>
        <dbReference type="ARBA" id="ARBA00000085"/>
    </source>
</evidence>
<dbReference type="Gene3D" id="1.20.5.1930">
    <property type="match status" value="1"/>
</dbReference>
<feature type="transmembrane region" description="Helical" evidence="9">
    <location>
        <begin position="92"/>
        <end position="109"/>
    </location>
</feature>
<dbReference type="Pfam" id="PF02518">
    <property type="entry name" value="HATPase_c"/>
    <property type="match status" value="1"/>
</dbReference>
<dbReference type="AlphaFoldDB" id="A0A1G7K7W2"/>
<evidence type="ECO:0000256" key="9">
    <source>
        <dbReference type="SAM" id="Phobius"/>
    </source>
</evidence>
<reference evidence="13" key="1">
    <citation type="submission" date="2016-10" db="EMBL/GenBank/DDBJ databases">
        <authorList>
            <person name="Varghese N."/>
            <person name="Submissions S."/>
        </authorList>
    </citation>
    <scope>NUCLEOTIDE SEQUENCE [LARGE SCALE GENOMIC DNA]</scope>
    <source>
        <strain evidence="13">CGMCC 4.3506</strain>
    </source>
</reference>
<keyword evidence="3" id="KW-0597">Phosphoprotein</keyword>
<dbReference type="Gene3D" id="3.30.565.10">
    <property type="entry name" value="Histidine kinase-like ATPase, C-terminal domain"/>
    <property type="match status" value="1"/>
</dbReference>
<gene>
    <name evidence="12" type="ORF">SAMN05216553_101130</name>
</gene>
<dbReference type="InterPro" id="IPR003594">
    <property type="entry name" value="HATPase_dom"/>
</dbReference>
<feature type="transmembrane region" description="Helical" evidence="9">
    <location>
        <begin position="16"/>
        <end position="34"/>
    </location>
</feature>
<dbReference type="GO" id="GO:0000155">
    <property type="term" value="F:phosphorelay sensor kinase activity"/>
    <property type="evidence" value="ECO:0007669"/>
    <property type="project" value="InterPro"/>
</dbReference>
<dbReference type="RefSeq" id="WP_176946529.1">
    <property type="nucleotide sequence ID" value="NZ_FNCC01000001.1"/>
</dbReference>
<dbReference type="InterPro" id="IPR036890">
    <property type="entry name" value="HATPase_C_sf"/>
</dbReference>
<accession>A0A1G7K7W2</accession>